<dbReference type="EMBL" id="LSYV01000208">
    <property type="protein sequence ID" value="KXZ42080.1"/>
    <property type="molecule type" value="Genomic_DNA"/>
</dbReference>
<reference evidence="4" key="1">
    <citation type="journal article" date="2016" name="Nat. Commun.">
        <title>The Gonium pectorale genome demonstrates co-option of cell cycle regulation during the evolution of multicellularity.</title>
        <authorList>
            <person name="Hanschen E.R."/>
            <person name="Marriage T.N."/>
            <person name="Ferris P.J."/>
            <person name="Hamaji T."/>
            <person name="Toyoda A."/>
            <person name="Fujiyama A."/>
            <person name="Neme R."/>
            <person name="Noguchi H."/>
            <person name="Minakuchi Y."/>
            <person name="Suzuki M."/>
            <person name="Kawai-Toyooka H."/>
            <person name="Smith D.R."/>
            <person name="Sparks H."/>
            <person name="Anderson J."/>
            <person name="Bakaric R."/>
            <person name="Luria V."/>
            <person name="Karger A."/>
            <person name="Kirschner M.W."/>
            <person name="Durand P.M."/>
            <person name="Michod R.E."/>
            <person name="Nozaki H."/>
            <person name="Olson B.J."/>
        </authorList>
    </citation>
    <scope>NUCLEOTIDE SEQUENCE [LARGE SCALE GENOMIC DNA]</scope>
    <source>
        <strain evidence="4">NIES-2863</strain>
    </source>
</reference>
<name>A0A150FYF0_GONPE</name>
<keyword evidence="2" id="KW-0732">Signal</keyword>
<feature type="signal peptide" evidence="2">
    <location>
        <begin position="1"/>
        <end position="38"/>
    </location>
</feature>
<keyword evidence="4" id="KW-1185">Reference proteome</keyword>
<sequence length="312" mass="34502">MATQPQGRASRGQPIQVALAFAAVGFLLLACLPEPAVAARRAPMGDIEEAMKAHTHAKPRPRMPRRMDIPDIFGLDESGFAEILGNFPGEFEQPGHHGHGSYGYYGYGYYGYYGEHHQGGHYVDGHFEEWEYKWEDTFLLDGMGHPLHGVDLPGHGPHGPLDPMHGPGPLPTRRGMSELFDMGASGHHGPDEHGEHGELPDNQLDPNIDGPQPLFEDLFLSNHESRELPLASRPGYYGLYVGDGMGYYGVFGMGYYYGYGNTVNDYEAAADWFEALFAGEAYLQEKVSEQAYADLLQDIEDGNAVDVIQRMQ</sequence>
<dbReference type="Proteomes" id="UP000075714">
    <property type="component" value="Unassembled WGS sequence"/>
</dbReference>
<feature type="compositionally biased region" description="Basic and acidic residues" evidence="1">
    <location>
        <begin position="188"/>
        <end position="199"/>
    </location>
</feature>
<evidence type="ECO:0000256" key="2">
    <source>
        <dbReference type="SAM" id="SignalP"/>
    </source>
</evidence>
<evidence type="ECO:0000256" key="1">
    <source>
        <dbReference type="SAM" id="MobiDB-lite"/>
    </source>
</evidence>
<comment type="caution">
    <text evidence="3">The sequence shown here is derived from an EMBL/GenBank/DDBJ whole genome shotgun (WGS) entry which is preliminary data.</text>
</comment>
<feature type="chain" id="PRO_5007561850" evidence="2">
    <location>
        <begin position="39"/>
        <end position="312"/>
    </location>
</feature>
<dbReference type="AlphaFoldDB" id="A0A150FYF0"/>
<organism evidence="3 4">
    <name type="scientific">Gonium pectorale</name>
    <name type="common">Green alga</name>
    <dbReference type="NCBI Taxonomy" id="33097"/>
    <lineage>
        <taxon>Eukaryota</taxon>
        <taxon>Viridiplantae</taxon>
        <taxon>Chlorophyta</taxon>
        <taxon>core chlorophytes</taxon>
        <taxon>Chlorophyceae</taxon>
        <taxon>CS clade</taxon>
        <taxon>Chlamydomonadales</taxon>
        <taxon>Volvocaceae</taxon>
        <taxon>Gonium</taxon>
    </lineage>
</organism>
<proteinExistence type="predicted"/>
<evidence type="ECO:0000313" key="3">
    <source>
        <dbReference type="EMBL" id="KXZ42080.1"/>
    </source>
</evidence>
<gene>
    <name evidence="3" type="ORF">GPECTOR_209g408</name>
</gene>
<accession>A0A150FYF0</accession>
<feature type="region of interest" description="Disordered" evidence="1">
    <location>
        <begin position="182"/>
        <end position="211"/>
    </location>
</feature>
<protein>
    <submittedName>
        <fullName evidence="3">Uncharacterized protein</fullName>
    </submittedName>
</protein>
<evidence type="ECO:0000313" key="4">
    <source>
        <dbReference type="Proteomes" id="UP000075714"/>
    </source>
</evidence>